<dbReference type="RefSeq" id="WP_096355156.1">
    <property type="nucleotide sequence ID" value="NZ_AP014946.1"/>
</dbReference>
<dbReference type="PRINTS" id="PR00598">
    <property type="entry name" value="HTHMARR"/>
</dbReference>
<keyword evidence="3" id="KW-1185">Reference proteome</keyword>
<dbReference type="Pfam" id="PF01047">
    <property type="entry name" value="MarR"/>
    <property type="match status" value="1"/>
</dbReference>
<organism evidence="2 3">
    <name type="scientific">Variibacter gotjawalensis</name>
    <dbReference type="NCBI Taxonomy" id="1333996"/>
    <lineage>
        <taxon>Bacteria</taxon>
        <taxon>Pseudomonadati</taxon>
        <taxon>Pseudomonadota</taxon>
        <taxon>Alphaproteobacteria</taxon>
        <taxon>Hyphomicrobiales</taxon>
        <taxon>Nitrobacteraceae</taxon>
        <taxon>Variibacter</taxon>
    </lineage>
</organism>
<dbReference type="EMBL" id="AP014946">
    <property type="protein sequence ID" value="BAT59623.1"/>
    <property type="molecule type" value="Genomic_DNA"/>
</dbReference>
<dbReference type="InterPro" id="IPR036388">
    <property type="entry name" value="WH-like_DNA-bd_sf"/>
</dbReference>
<evidence type="ECO:0000313" key="2">
    <source>
        <dbReference type="EMBL" id="BAT59623.1"/>
    </source>
</evidence>
<name>A0A0S3PUK2_9BRAD</name>
<dbReference type="InterPro" id="IPR039422">
    <property type="entry name" value="MarR/SlyA-like"/>
</dbReference>
<accession>A0A0S3PUK2</accession>
<evidence type="ECO:0000313" key="3">
    <source>
        <dbReference type="Proteomes" id="UP000236884"/>
    </source>
</evidence>
<sequence length="161" mass="17628">MSTAAKNIAAREDGEWLKMDVLGNTVGFMVRVVQVQIFQAYYERFGKSGPTTGEFSALAAIRENPGVRQGALASAMMIKRSNMTKLVQSLEREGLIVRRTAEDDARSVTLDLTVKGHRLIESVLPDVEGFNREIMGALSAPERLMLLGLLGKMNESLGAKD</sequence>
<dbReference type="PROSITE" id="PS50995">
    <property type="entry name" value="HTH_MARR_2"/>
    <property type="match status" value="1"/>
</dbReference>
<dbReference type="PANTHER" id="PTHR33164:SF43">
    <property type="entry name" value="HTH-TYPE TRANSCRIPTIONAL REPRESSOR YETL"/>
    <property type="match status" value="1"/>
</dbReference>
<dbReference type="AlphaFoldDB" id="A0A0S3PUK2"/>
<dbReference type="GO" id="GO:0006950">
    <property type="term" value="P:response to stress"/>
    <property type="evidence" value="ECO:0007669"/>
    <property type="project" value="TreeGrafter"/>
</dbReference>
<evidence type="ECO:0000259" key="1">
    <source>
        <dbReference type="PROSITE" id="PS50995"/>
    </source>
</evidence>
<feature type="domain" description="HTH marR-type" evidence="1">
    <location>
        <begin position="19"/>
        <end position="155"/>
    </location>
</feature>
<dbReference type="SUPFAM" id="SSF46785">
    <property type="entry name" value="Winged helix' DNA-binding domain"/>
    <property type="match status" value="1"/>
</dbReference>
<dbReference type="SMART" id="SM00347">
    <property type="entry name" value="HTH_MARR"/>
    <property type="match status" value="1"/>
</dbReference>
<dbReference type="PANTHER" id="PTHR33164">
    <property type="entry name" value="TRANSCRIPTIONAL REGULATOR, MARR FAMILY"/>
    <property type="match status" value="1"/>
</dbReference>
<dbReference type="InterPro" id="IPR036390">
    <property type="entry name" value="WH_DNA-bd_sf"/>
</dbReference>
<dbReference type="GO" id="GO:0003700">
    <property type="term" value="F:DNA-binding transcription factor activity"/>
    <property type="evidence" value="ECO:0007669"/>
    <property type="project" value="InterPro"/>
</dbReference>
<dbReference type="KEGG" id="vgo:GJW-30_1_02156"/>
<dbReference type="Proteomes" id="UP000236884">
    <property type="component" value="Chromosome"/>
</dbReference>
<proteinExistence type="predicted"/>
<dbReference type="Gene3D" id="1.10.10.10">
    <property type="entry name" value="Winged helix-like DNA-binding domain superfamily/Winged helix DNA-binding domain"/>
    <property type="match status" value="1"/>
</dbReference>
<gene>
    <name evidence="2" type="primary">hosA_2</name>
    <name evidence="2" type="ORF">GJW-30_1_02156</name>
</gene>
<dbReference type="InterPro" id="IPR000835">
    <property type="entry name" value="HTH_MarR-typ"/>
</dbReference>
<dbReference type="OrthoDB" id="9806864at2"/>
<reference evidence="2 3" key="1">
    <citation type="submission" date="2015-08" db="EMBL/GenBank/DDBJ databases">
        <title>Investigation of the bacterial diversity of lava forest soil.</title>
        <authorList>
            <person name="Lee J.S."/>
        </authorList>
    </citation>
    <scope>NUCLEOTIDE SEQUENCE [LARGE SCALE GENOMIC DNA]</scope>
    <source>
        <strain evidence="2 3">GJW-30</strain>
    </source>
</reference>
<protein>
    <submittedName>
        <fullName evidence="2">Transcriptional regulator HosA</fullName>
    </submittedName>
</protein>